<dbReference type="PANTHER" id="PTHR22550:SF5">
    <property type="entry name" value="LEUCINE ZIPPER PROTEIN 4"/>
    <property type="match status" value="1"/>
</dbReference>
<dbReference type="InterPro" id="IPR002035">
    <property type="entry name" value="VWF_A"/>
</dbReference>
<dbReference type="InterPro" id="IPR033881">
    <property type="entry name" value="vWA_BatA_type"/>
</dbReference>
<evidence type="ECO:0000256" key="5">
    <source>
        <dbReference type="SAM" id="Phobius"/>
    </source>
</evidence>
<dbReference type="AlphaFoldDB" id="A0A9D1UGZ1"/>
<proteinExistence type="predicted"/>
<dbReference type="SMART" id="SM00327">
    <property type="entry name" value="VWA"/>
    <property type="match status" value="1"/>
</dbReference>
<evidence type="ECO:0000256" key="4">
    <source>
        <dbReference type="ARBA" id="ARBA00023136"/>
    </source>
</evidence>
<evidence type="ECO:0000256" key="1">
    <source>
        <dbReference type="ARBA" id="ARBA00022475"/>
    </source>
</evidence>
<keyword evidence="4 5" id="KW-0472">Membrane</keyword>
<evidence type="ECO:0000313" key="8">
    <source>
        <dbReference type="Proteomes" id="UP000824267"/>
    </source>
</evidence>
<dbReference type="PANTHER" id="PTHR22550">
    <property type="entry name" value="SPORE GERMINATION PROTEIN"/>
    <property type="match status" value="1"/>
</dbReference>
<evidence type="ECO:0000256" key="3">
    <source>
        <dbReference type="ARBA" id="ARBA00022989"/>
    </source>
</evidence>
<dbReference type="SUPFAM" id="SSF53300">
    <property type="entry name" value="vWA-like"/>
    <property type="match status" value="1"/>
</dbReference>
<reference evidence="7" key="2">
    <citation type="submission" date="2021-04" db="EMBL/GenBank/DDBJ databases">
        <authorList>
            <person name="Gilroy R."/>
        </authorList>
    </citation>
    <scope>NUCLEOTIDE SEQUENCE</scope>
    <source>
        <strain evidence="7">Gambia16-930</strain>
    </source>
</reference>
<dbReference type="Gene3D" id="3.40.50.410">
    <property type="entry name" value="von Willebrand factor, type A domain"/>
    <property type="match status" value="1"/>
</dbReference>
<name>A0A9D1UGZ1_9BACT</name>
<dbReference type="InterPro" id="IPR036465">
    <property type="entry name" value="vWFA_dom_sf"/>
</dbReference>
<organism evidence="7 8">
    <name type="scientific">Candidatus Onthomorpha intestinigallinarum</name>
    <dbReference type="NCBI Taxonomy" id="2840880"/>
    <lineage>
        <taxon>Bacteria</taxon>
        <taxon>Pseudomonadati</taxon>
        <taxon>Bacteroidota</taxon>
        <taxon>Bacteroidia</taxon>
        <taxon>Bacteroidales</taxon>
        <taxon>Candidatus Onthomorpha</taxon>
    </lineage>
</organism>
<dbReference type="Pfam" id="PF07584">
    <property type="entry name" value="BatA"/>
    <property type="match status" value="1"/>
</dbReference>
<keyword evidence="3 5" id="KW-1133">Transmembrane helix</keyword>
<keyword evidence="2 5" id="KW-0812">Transmembrane</keyword>
<evidence type="ECO:0000259" key="6">
    <source>
        <dbReference type="PROSITE" id="PS50234"/>
    </source>
</evidence>
<dbReference type="EMBL" id="DXGG01000066">
    <property type="protein sequence ID" value="HIW87013.1"/>
    <property type="molecule type" value="Genomic_DNA"/>
</dbReference>
<dbReference type="CDD" id="cd01467">
    <property type="entry name" value="vWA_BatA_type"/>
    <property type="match status" value="1"/>
</dbReference>
<evidence type="ECO:0000313" key="7">
    <source>
        <dbReference type="EMBL" id="HIW87013.1"/>
    </source>
</evidence>
<dbReference type="InterPro" id="IPR024163">
    <property type="entry name" value="Aerotolerance_reg_N"/>
</dbReference>
<feature type="domain" description="VWFA" evidence="6">
    <location>
        <begin position="92"/>
        <end position="284"/>
    </location>
</feature>
<dbReference type="InterPro" id="IPR050768">
    <property type="entry name" value="UPF0353/GerABKA_families"/>
</dbReference>
<dbReference type="Proteomes" id="UP000824267">
    <property type="component" value="Unassembled WGS sequence"/>
</dbReference>
<keyword evidence="1" id="KW-1003">Cell membrane</keyword>
<comment type="caution">
    <text evidence="7">The sequence shown here is derived from an EMBL/GenBank/DDBJ whole genome shotgun (WGS) entry which is preliminary data.</text>
</comment>
<sequence>MSQISFQYPYLLLLLLTIPMMIFYQWYFDKKRNTPVLYSDLSQFNGAKTTLRIRLRKLPDWLRMLAVGLLVVAIARPQTHLSKDERSIEGIDIVLALDVSTSMLAEDFKPNRLESAKEVAERFIKGRKSDNIGIVVFAGEAYTKCPSTIDHNILLELLAGTESGLIEDGTAIGDGLATAVNRIKDTQTKSKVIILITDGVNNMGAIDPLTAADIAKEYGIRVYTIGIGKMGYAPYPYQTPFGKQYQNVEVKIDEQLLKQIASTTGGKYFRSTKKSSLKEIFKEIDSMEKSKIDVYFYKQTKDIGQNLILLVIAILIVEMLLRKTYLKTNP</sequence>
<reference evidence="7" key="1">
    <citation type="journal article" date="2021" name="PeerJ">
        <title>Extensive microbial diversity within the chicken gut microbiome revealed by metagenomics and culture.</title>
        <authorList>
            <person name="Gilroy R."/>
            <person name="Ravi A."/>
            <person name="Getino M."/>
            <person name="Pursley I."/>
            <person name="Horton D.L."/>
            <person name="Alikhan N.F."/>
            <person name="Baker D."/>
            <person name="Gharbi K."/>
            <person name="Hall N."/>
            <person name="Watson M."/>
            <person name="Adriaenssens E.M."/>
            <person name="Foster-Nyarko E."/>
            <person name="Jarju S."/>
            <person name="Secka A."/>
            <person name="Antonio M."/>
            <person name="Oren A."/>
            <person name="Chaudhuri R.R."/>
            <person name="La Ragione R."/>
            <person name="Hildebrand F."/>
            <person name="Pallen M.J."/>
        </authorList>
    </citation>
    <scope>NUCLEOTIDE SEQUENCE</scope>
    <source>
        <strain evidence="7">Gambia16-930</strain>
    </source>
</reference>
<evidence type="ECO:0000256" key="2">
    <source>
        <dbReference type="ARBA" id="ARBA00022692"/>
    </source>
</evidence>
<feature type="transmembrane region" description="Helical" evidence="5">
    <location>
        <begin position="6"/>
        <end position="27"/>
    </location>
</feature>
<dbReference type="PROSITE" id="PS50234">
    <property type="entry name" value="VWFA"/>
    <property type="match status" value="1"/>
</dbReference>
<protein>
    <submittedName>
        <fullName evidence="7">VWA domain-containing protein</fullName>
    </submittedName>
</protein>
<accession>A0A9D1UGZ1</accession>
<feature type="transmembrane region" description="Helical" evidence="5">
    <location>
        <begin position="303"/>
        <end position="321"/>
    </location>
</feature>
<gene>
    <name evidence="7" type="ORF">IAC47_01890</name>
</gene>
<dbReference type="Pfam" id="PF00092">
    <property type="entry name" value="VWA"/>
    <property type="match status" value="1"/>
</dbReference>